<dbReference type="CDD" id="cd06170">
    <property type="entry name" value="LuxR_C_like"/>
    <property type="match status" value="1"/>
</dbReference>
<dbReference type="PANTHER" id="PTHR43214">
    <property type="entry name" value="TWO-COMPONENT RESPONSE REGULATOR"/>
    <property type="match status" value="1"/>
</dbReference>
<feature type="domain" description="HTH luxR-type" evidence="6">
    <location>
        <begin position="167"/>
        <end position="238"/>
    </location>
</feature>
<evidence type="ECO:0000313" key="8">
    <source>
        <dbReference type="EMBL" id="PCC52804.1"/>
    </source>
</evidence>
<dbReference type="Pfam" id="PF00072">
    <property type="entry name" value="Response_reg"/>
    <property type="match status" value="1"/>
</dbReference>
<accession>A0A2A3ZMQ0</accession>
<dbReference type="PROSITE" id="PS50043">
    <property type="entry name" value="HTH_LUXR_2"/>
    <property type="match status" value="1"/>
</dbReference>
<dbReference type="SMART" id="SM00421">
    <property type="entry name" value="HTH_LUXR"/>
    <property type="match status" value="1"/>
</dbReference>
<dbReference type="PRINTS" id="PR00038">
    <property type="entry name" value="HTHLUXR"/>
</dbReference>
<name>A0A2A3ZMQ0_BREAU</name>
<dbReference type="CDD" id="cd17535">
    <property type="entry name" value="REC_NarL-like"/>
    <property type="match status" value="1"/>
</dbReference>
<proteinExistence type="predicted"/>
<sequence>MSEPGVTESGMSESAVEATDEAPMRVVLADDSVLLREGVRSLLEDEGISVVASVDDGHQLLAAVADTRPDLAIVDVRMPPTHTTEGLEAALAIKRRFPDIGVLVLSQYVLREYATELLSTETVGVGYLLKNRVTDIDRFLDSVNRIAEGGTVIDPEVVRQLLSSSEKQNSLSALTPRENEVLETMAEGLSNRGIAERLYVSISSVEKAISSIFDKLGLHAGQTTSRRVAAVLHYLDQS</sequence>
<dbReference type="GO" id="GO:0003677">
    <property type="term" value="F:DNA binding"/>
    <property type="evidence" value="ECO:0007669"/>
    <property type="project" value="UniProtKB-KW"/>
</dbReference>
<dbReference type="PROSITE" id="PS50110">
    <property type="entry name" value="RESPONSE_REGULATORY"/>
    <property type="match status" value="1"/>
</dbReference>
<dbReference type="InterPro" id="IPR000792">
    <property type="entry name" value="Tscrpt_reg_LuxR_C"/>
</dbReference>
<dbReference type="InterPro" id="IPR058245">
    <property type="entry name" value="NreC/VraR/RcsB-like_REC"/>
</dbReference>
<dbReference type="Gene3D" id="3.40.50.2300">
    <property type="match status" value="1"/>
</dbReference>
<organism evidence="8 9">
    <name type="scientific">Brevibacterium aurantiacum</name>
    <dbReference type="NCBI Taxonomy" id="273384"/>
    <lineage>
        <taxon>Bacteria</taxon>
        <taxon>Bacillati</taxon>
        <taxon>Actinomycetota</taxon>
        <taxon>Actinomycetes</taxon>
        <taxon>Micrococcales</taxon>
        <taxon>Brevibacteriaceae</taxon>
        <taxon>Brevibacterium</taxon>
    </lineage>
</organism>
<dbReference type="GO" id="GO:0006355">
    <property type="term" value="P:regulation of DNA-templated transcription"/>
    <property type="evidence" value="ECO:0007669"/>
    <property type="project" value="InterPro"/>
</dbReference>
<dbReference type="InterPro" id="IPR011006">
    <property type="entry name" value="CheY-like_superfamily"/>
</dbReference>
<evidence type="ECO:0000256" key="3">
    <source>
        <dbReference type="ARBA" id="ARBA00023125"/>
    </source>
</evidence>
<dbReference type="InterPro" id="IPR039420">
    <property type="entry name" value="WalR-like"/>
</dbReference>
<dbReference type="PROSITE" id="PS00622">
    <property type="entry name" value="HTH_LUXR_1"/>
    <property type="match status" value="1"/>
</dbReference>
<evidence type="ECO:0000256" key="4">
    <source>
        <dbReference type="ARBA" id="ARBA00023163"/>
    </source>
</evidence>
<dbReference type="SUPFAM" id="SSF52172">
    <property type="entry name" value="CheY-like"/>
    <property type="match status" value="1"/>
</dbReference>
<evidence type="ECO:0000313" key="9">
    <source>
        <dbReference type="Proteomes" id="UP000217881"/>
    </source>
</evidence>
<keyword evidence="2" id="KW-0805">Transcription regulation</keyword>
<keyword evidence="3 8" id="KW-0238">DNA-binding</keyword>
<gene>
    <name evidence="8" type="ORF">CIK59_14485</name>
</gene>
<dbReference type="Pfam" id="PF00196">
    <property type="entry name" value="GerE"/>
    <property type="match status" value="1"/>
</dbReference>
<dbReference type="InterPro" id="IPR001789">
    <property type="entry name" value="Sig_transdc_resp-reg_receiver"/>
</dbReference>
<keyword evidence="4" id="KW-0804">Transcription</keyword>
<dbReference type="Proteomes" id="UP000217881">
    <property type="component" value="Unassembled WGS sequence"/>
</dbReference>
<feature type="domain" description="Response regulatory" evidence="7">
    <location>
        <begin position="25"/>
        <end position="145"/>
    </location>
</feature>
<dbReference type="GO" id="GO:0000160">
    <property type="term" value="P:phosphorelay signal transduction system"/>
    <property type="evidence" value="ECO:0007669"/>
    <property type="project" value="InterPro"/>
</dbReference>
<dbReference type="SMART" id="SM00448">
    <property type="entry name" value="REC"/>
    <property type="match status" value="1"/>
</dbReference>
<evidence type="ECO:0000259" key="6">
    <source>
        <dbReference type="PROSITE" id="PS50043"/>
    </source>
</evidence>
<keyword evidence="1 5" id="KW-0597">Phosphoprotein</keyword>
<reference evidence="8 9" key="1">
    <citation type="journal article" date="2017" name="Elife">
        <title>Extensive horizontal gene transfer in cheese-associated bacteria.</title>
        <authorList>
            <person name="Bonham K.S."/>
            <person name="Wolfe B.E."/>
            <person name="Dutton R.J."/>
        </authorList>
    </citation>
    <scope>NUCLEOTIDE SEQUENCE [LARGE SCALE GENOMIC DNA]</scope>
    <source>
        <strain evidence="8 9">738_8</strain>
    </source>
</reference>
<feature type="modified residue" description="4-aspartylphosphate" evidence="5">
    <location>
        <position position="75"/>
    </location>
</feature>
<evidence type="ECO:0000256" key="5">
    <source>
        <dbReference type="PROSITE-ProRule" id="PRU00169"/>
    </source>
</evidence>
<protein>
    <submittedName>
        <fullName evidence="8">DNA-binding response regulator</fullName>
    </submittedName>
</protein>
<comment type="caution">
    <text evidence="8">The sequence shown here is derived from an EMBL/GenBank/DDBJ whole genome shotgun (WGS) entry which is preliminary data.</text>
</comment>
<dbReference type="PANTHER" id="PTHR43214:SF24">
    <property type="entry name" value="TRANSCRIPTIONAL REGULATORY PROTEIN NARL-RELATED"/>
    <property type="match status" value="1"/>
</dbReference>
<evidence type="ECO:0000256" key="1">
    <source>
        <dbReference type="ARBA" id="ARBA00022553"/>
    </source>
</evidence>
<dbReference type="AlphaFoldDB" id="A0A2A3ZMQ0"/>
<dbReference type="EMBL" id="NRHA01000016">
    <property type="protein sequence ID" value="PCC52804.1"/>
    <property type="molecule type" value="Genomic_DNA"/>
</dbReference>
<evidence type="ECO:0000259" key="7">
    <source>
        <dbReference type="PROSITE" id="PS50110"/>
    </source>
</evidence>
<evidence type="ECO:0000256" key="2">
    <source>
        <dbReference type="ARBA" id="ARBA00023015"/>
    </source>
</evidence>